<reference evidence="1 2" key="1">
    <citation type="submission" date="2019-07" db="EMBL/GenBank/DDBJ databases">
        <title>Ln-dependent methylotrophs.</title>
        <authorList>
            <person name="Tani A."/>
        </authorList>
    </citation>
    <scope>NUCLEOTIDE SEQUENCE [LARGE SCALE GENOMIC DNA]</scope>
    <source>
        <strain evidence="1 2">SM89A</strain>
    </source>
</reference>
<proteinExistence type="predicted"/>
<evidence type="ECO:0000313" key="1">
    <source>
        <dbReference type="EMBL" id="TRL30821.1"/>
    </source>
</evidence>
<evidence type="ECO:0000313" key="2">
    <source>
        <dbReference type="Proteomes" id="UP000316781"/>
    </source>
</evidence>
<accession>A0A549SMG9</accession>
<dbReference type="AlphaFoldDB" id="A0A549SMG9"/>
<name>A0A549SMG9_METSR</name>
<sequence length="136" mass="15384">MQKKMDYELGKGLSDSESSILRQRLFASLGVDGHKPGKEIGELFSRKFKEIATSIPMGDDAFLYNAVTDFCGYDPVVVFINFYEFDAINVISLKQLSRVLNDIWLPGAEDIDIFDATFSWVVQVNHEEILLALRAE</sequence>
<dbReference type="RefSeq" id="WP_142863729.1">
    <property type="nucleotide sequence ID" value="NZ_VJMF01000064.1"/>
</dbReference>
<comment type="caution">
    <text evidence="1">The sequence shown here is derived from an EMBL/GenBank/DDBJ whole genome shotgun (WGS) entry which is preliminary data.</text>
</comment>
<organism evidence="1 2">
    <name type="scientific">Methylosinus sporium</name>
    <dbReference type="NCBI Taxonomy" id="428"/>
    <lineage>
        <taxon>Bacteria</taxon>
        <taxon>Pseudomonadati</taxon>
        <taxon>Pseudomonadota</taxon>
        <taxon>Alphaproteobacteria</taxon>
        <taxon>Hyphomicrobiales</taxon>
        <taxon>Methylocystaceae</taxon>
        <taxon>Methylosinus</taxon>
    </lineage>
</organism>
<protein>
    <submittedName>
        <fullName evidence="1">Uncharacterized protein</fullName>
    </submittedName>
</protein>
<dbReference type="Proteomes" id="UP000316781">
    <property type="component" value="Unassembled WGS sequence"/>
</dbReference>
<gene>
    <name evidence="1" type="ORF">FM996_15270</name>
</gene>
<dbReference type="EMBL" id="VJMF01000064">
    <property type="protein sequence ID" value="TRL30821.1"/>
    <property type="molecule type" value="Genomic_DNA"/>
</dbReference>